<dbReference type="EC" id="2.1.1.193" evidence="3 12"/>
<reference evidence="15 16" key="1">
    <citation type="submission" date="2020-08" db="EMBL/GenBank/DDBJ databases">
        <title>Genomic Encyclopedia of Type Strains, Phase IV (KMG-IV): sequencing the most valuable type-strain genomes for metagenomic binning, comparative biology and taxonomic classification.</title>
        <authorList>
            <person name="Goeker M."/>
        </authorList>
    </citation>
    <scope>NUCLEOTIDE SEQUENCE [LARGE SCALE GENOMIC DNA]</scope>
    <source>
        <strain evidence="15 16">DSM 21769</strain>
    </source>
</reference>
<dbReference type="InterPro" id="IPR046887">
    <property type="entry name" value="RsmE_PUA-like"/>
</dbReference>
<comment type="similarity">
    <text evidence="2 12">Belongs to the RNA methyltransferase RsmE family.</text>
</comment>
<dbReference type="CDD" id="cd18084">
    <property type="entry name" value="RsmE-like"/>
    <property type="match status" value="1"/>
</dbReference>
<dbReference type="AlphaFoldDB" id="A0A841PM82"/>
<dbReference type="RefSeq" id="WP_184402764.1">
    <property type="nucleotide sequence ID" value="NZ_JACHHJ010000001.1"/>
</dbReference>
<dbReference type="InterPro" id="IPR046886">
    <property type="entry name" value="RsmE_MTase_dom"/>
</dbReference>
<comment type="function">
    <text evidence="10 12">Specifically methylates the N3 position of the uracil ring of uridine 1498 (m3U1498) in 16S rRNA. Acts on the fully assembled 30S ribosomal subunit.</text>
</comment>
<evidence type="ECO:0000259" key="14">
    <source>
        <dbReference type="Pfam" id="PF20260"/>
    </source>
</evidence>
<evidence type="ECO:0000256" key="10">
    <source>
        <dbReference type="ARBA" id="ARBA00025699"/>
    </source>
</evidence>
<dbReference type="PIRSF" id="PIRSF015601">
    <property type="entry name" value="MTase_slr0722"/>
    <property type="match status" value="1"/>
</dbReference>
<evidence type="ECO:0000256" key="2">
    <source>
        <dbReference type="ARBA" id="ARBA00005528"/>
    </source>
</evidence>
<keyword evidence="8 12" id="KW-0808">Transferase</keyword>
<evidence type="ECO:0000256" key="7">
    <source>
        <dbReference type="ARBA" id="ARBA00022603"/>
    </source>
</evidence>
<dbReference type="Gene3D" id="3.40.1280.10">
    <property type="match status" value="1"/>
</dbReference>
<proteinExistence type="inferred from homology"/>
<dbReference type="InterPro" id="IPR029028">
    <property type="entry name" value="Alpha/beta_knot_MTases"/>
</dbReference>
<dbReference type="SUPFAM" id="SSF88697">
    <property type="entry name" value="PUA domain-like"/>
    <property type="match status" value="1"/>
</dbReference>
<organism evidence="15 16">
    <name type="scientific">Geomicrobium halophilum</name>
    <dbReference type="NCBI Taxonomy" id="549000"/>
    <lineage>
        <taxon>Bacteria</taxon>
        <taxon>Bacillati</taxon>
        <taxon>Bacillota</taxon>
        <taxon>Bacilli</taxon>
        <taxon>Bacillales</taxon>
        <taxon>Geomicrobium</taxon>
    </lineage>
</organism>
<keyword evidence="16" id="KW-1185">Reference proteome</keyword>
<evidence type="ECO:0000256" key="8">
    <source>
        <dbReference type="ARBA" id="ARBA00022679"/>
    </source>
</evidence>
<protein>
    <recommendedName>
        <fullName evidence="4 12">Ribosomal RNA small subunit methyltransferase E</fullName>
        <ecNumber evidence="3 12">2.1.1.193</ecNumber>
    </recommendedName>
</protein>
<keyword evidence="9 12" id="KW-0949">S-adenosyl-L-methionine</keyword>
<evidence type="ECO:0000256" key="12">
    <source>
        <dbReference type="PIRNR" id="PIRNR015601"/>
    </source>
</evidence>
<dbReference type="InterPro" id="IPR006700">
    <property type="entry name" value="RsmE"/>
</dbReference>
<dbReference type="Pfam" id="PF04452">
    <property type="entry name" value="Methyltrans_RNA"/>
    <property type="match status" value="1"/>
</dbReference>
<sequence length="250" mass="28362">MQRYFVPDEQWSGQKVTLKGEQAHHIARVMRRNVGDVIICIDEHGKGALSRLNHIHPDEITCHVEEWLTADTELPVHITVAQGDLKADKLEWVVQKSTEMGVSKLINFPAAHSVVKWDEKKSAKRKARFQKIAREAAEQSERFIIPEIDRKESLKQIIEKASTYQHKWVLSEQSARNGVHHGLSTHIHTVQDAEQIFLVFGPEGGFSANEHEECLRAGFVPISLGPRIVRAETAPVAVLAMLVYQFELTR</sequence>
<comment type="caution">
    <text evidence="15">The sequence shown here is derived from an EMBL/GenBank/DDBJ whole genome shotgun (WGS) entry which is preliminary data.</text>
</comment>
<dbReference type="PANTHER" id="PTHR30027">
    <property type="entry name" value="RIBOSOMAL RNA SMALL SUBUNIT METHYLTRANSFERASE E"/>
    <property type="match status" value="1"/>
</dbReference>
<evidence type="ECO:0000256" key="1">
    <source>
        <dbReference type="ARBA" id="ARBA00004496"/>
    </source>
</evidence>
<dbReference type="SUPFAM" id="SSF75217">
    <property type="entry name" value="alpha/beta knot"/>
    <property type="match status" value="1"/>
</dbReference>
<dbReference type="GO" id="GO:0070475">
    <property type="term" value="P:rRNA base methylation"/>
    <property type="evidence" value="ECO:0007669"/>
    <property type="project" value="TreeGrafter"/>
</dbReference>
<evidence type="ECO:0000256" key="4">
    <source>
        <dbReference type="ARBA" id="ARBA00013673"/>
    </source>
</evidence>
<dbReference type="GO" id="GO:0005737">
    <property type="term" value="C:cytoplasm"/>
    <property type="evidence" value="ECO:0007669"/>
    <property type="project" value="UniProtKB-SubCell"/>
</dbReference>
<dbReference type="InterPro" id="IPR029026">
    <property type="entry name" value="tRNA_m1G_MTases_N"/>
</dbReference>
<dbReference type="GO" id="GO:0070042">
    <property type="term" value="F:rRNA (uridine-N3-)-methyltransferase activity"/>
    <property type="evidence" value="ECO:0007669"/>
    <property type="project" value="TreeGrafter"/>
</dbReference>
<evidence type="ECO:0000259" key="13">
    <source>
        <dbReference type="Pfam" id="PF04452"/>
    </source>
</evidence>
<dbReference type="NCBIfam" id="TIGR00046">
    <property type="entry name" value="RsmE family RNA methyltransferase"/>
    <property type="match status" value="1"/>
</dbReference>
<dbReference type="InterPro" id="IPR015947">
    <property type="entry name" value="PUA-like_sf"/>
</dbReference>
<dbReference type="Proteomes" id="UP000568839">
    <property type="component" value="Unassembled WGS sequence"/>
</dbReference>
<comment type="subcellular location">
    <subcellularLocation>
        <location evidence="1 12">Cytoplasm</location>
    </subcellularLocation>
</comment>
<name>A0A841PM82_9BACL</name>
<dbReference type="Pfam" id="PF20260">
    <property type="entry name" value="PUA_4"/>
    <property type="match status" value="1"/>
</dbReference>
<accession>A0A841PM82</accession>
<evidence type="ECO:0000256" key="3">
    <source>
        <dbReference type="ARBA" id="ARBA00012328"/>
    </source>
</evidence>
<dbReference type="EMBL" id="JACHHJ010000001">
    <property type="protein sequence ID" value="MBB6448824.1"/>
    <property type="molecule type" value="Genomic_DNA"/>
</dbReference>
<evidence type="ECO:0000256" key="11">
    <source>
        <dbReference type="ARBA" id="ARBA00047944"/>
    </source>
</evidence>
<keyword evidence="5 12" id="KW-0963">Cytoplasm</keyword>
<gene>
    <name evidence="15" type="ORF">HNR44_000773</name>
</gene>
<evidence type="ECO:0000256" key="5">
    <source>
        <dbReference type="ARBA" id="ARBA00022490"/>
    </source>
</evidence>
<evidence type="ECO:0000313" key="15">
    <source>
        <dbReference type="EMBL" id="MBB6448824.1"/>
    </source>
</evidence>
<keyword evidence="6 12" id="KW-0698">rRNA processing</keyword>
<dbReference type="PANTHER" id="PTHR30027:SF3">
    <property type="entry name" value="16S RRNA (URACIL(1498)-N(3))-METHYLTRANSFERASE"/>
    <property type="match status" value="1"/>
</dbReference>
<keyword evidence="7 12" id="KW-0489">Methyltransferase</keyword>
<evidence type="ECO:0000313" key="16">
    <source>
        <dbReference type="Proteomes" id="UP000568839"/>
    </source>
</evidence>
<feature type="domain" description="Ribosomal RNA small subunit methyltransferase E PUA-like" evidence="14">
    <location>
        <begin position="18"/>
        <end position="64"/>
    </location>
</feature>
<evidence type="ECO:0000256" key="9">
    <source>
        <dbReference type="ARBA" id="ARBA00022691"/>
    </source>
</evidence>
<dbReference type="NCBIfam" id="NF008692">
    <property type="entry name" value="PRK11713.1-5"/>
    <property type="match status" value="1"/>
</dbReference>
<evidence type="ECO:0000256" key="6">
    <source>
        <dbReference type="ARBA" id="ARBA00022552"/>
    </source>
</evidence>
<feature type="domain" description="Ribosomal RNA small subunit methyltransferase E methyltransferase" evidence="13">
    <location>
        <begin position="73"/>
        <end position="242"/>
    </location>
</feature>
<comment type="catalytic activity">
    <reaction evidence="11 12">
        <text>uridine(1498) in 16S rRNA + S-adenosyl-L-methionine = N(3)-methyluridine(1498) in 16S rRNA + S-adenosyl-L-homocysteine + H(+)</text>
        <dbReference type="Rhea" id="RHEA:42920"/>
        <dbReference type="Rhea" id="RHEA-COMP:10283"/>
        <dbReference type="Rhea" id="RHEA-COMP:10284"/>
        <dbReference type="ChEBI" id="CHEBI:15378"/>
        <dbReference type="ChEBI" id="CHEBI:57856"/>
        <dbReference type="ChEBI" id="CHEBI:59789"/>
        <dbReference type="ChEBI" id="CHEBI:65315"/>
        <dbReference type="ChEBI" id="CHEBI:74502"/>
        <dbReference type="EC" id="2.1.1.193"/>
    </reaction>
</comment>